<evidence type="ECO:0000256" key="2">
    <source>
        <dbReference type="SAM" id="Phobius"/>
    </source>
</evidence>
<name>A0A0R0BLY0_9GAMM</name>
<dbReference type="InterPro" id="IPR052906">
    <property type="entry name" value="Type_IV_Methyl-Rstrct_Enzyme"/>
</dbReference>
<evidence type="ECO:0000313" key="4">
    <source>
        <dbReference type="EMBL" id="KRG57961.1"/>
    </source>
</evidence>
<dbReference type="InterPro" id="IPR007560">
    <property type="entry name" value="Restrct_endonuc_IV_Mrr"/>
</dbReference>
<dbReference type="GO" id="GO:0003677">
    <property type="term" value="F:DNA binding"/>
    <property type="evidence" value="ECO:0007669"/>
    <property type="project" value="InterPro"/>
</dbReference>
<comment type="caution">
    <text evidence="4">The sequence shown here is derived from an EMBL/GenBank/DDBJ whole genome shotgun (WGS) entry which is preliminary data.</text>
</comment>
<dbReference type="GO" id="GO:0009307">
    <property type="term" value="P:DNA restriction-modification system"/>
    <property type="evidence" value="ECO:0007669"/>
    <property type="project" value="InterPro"/>
</dbReference>
<gene>
    <name evidence="4" type="ORF">ABB25_09125</name>
</gene>
<evidence type="ECO:0000259" key="3">
    <source>
        <dbReference type="Pfam" id="PF04471"/>
    </source>
</evidence>
<dbReference type="Proteomes" id="UP000051254">
    <property type="component" value="Unassembled WGS sequence"/>
</dbReference>
<dbReference type="PANTHER" id="PTHR30015">
    <property type="entry name" value="MRR RESTRICTION SYSTEM PROTEIN"/>
    <property type="match status" value="1"/>
</dbReference>
<feature type="compositionally biased region" description="Polar residues" evidence="1">
    <location>
        <begin position="200"/>
        <end position="216"/>
    </location>
</feature>
<dbReference type="OrthoDB" id="5965220at2"/>
<dbReference type="AlphaFoldDB" id="A0A0R0BLY0"/>
<dbReference type="PANTHER" id="PTHR30015:SF7">
    <property type="entry name" value="TYPE IV METHYL-DIRECTED RESTRICTION ENZYME ECOKMRR"/>
    <property type="match status" value="1"/>
</dbReference>
<accession>A0A0R0BLY0</accession>
<feature type="transmembrane region" description="Helical" evidence="2">
    <location>
        <begin position="6"/>
        <end position="24"/>
    </location>
</feature>
<evidence type="ECO:0000256" key="1">
    <source>
        <dbReference type="SAM" id="MobiDB-lite"/>
    </source>
</evidence>
<dbReference type="STRING" id="266128.ABB25_09125"/>
<organism evidence="4 5">
    <name type="scientific">Stenotrophomonas koreensis</name>
    <dbReference type="NCBI Taxonomy" id="266128"/>
    <lineage>
        <taxon>Bacteria</taxon>
        <taxon>Pseudomonadati</taxon>
        <taxon>Pseudomonadota</taxon>
        <taxon>Gammaproteobacteria</taxon>
        <taxon>Lysobacterales</taxon>
        <taxon>Lysobacteraceae</taxon>
        <taxon>Stenotrophomonas</taxon>
    </lineage>
</organism>
<keyword evidence="2" id="KW-0812">Transmembrane</keyword>
<feature type="domain" description="Restriction endonuclease type IV Mrr" evidence="3">
    <location>
        <begin position="40"/>
        <end position="149"/>
    </location>
</feature>
<dbReference type="GO" id="GO:0015666">
    <property type="term" value="F:restriction endodeoxyribonuclease activity"/>
    <property type="evidence" value="ECO:0007669"/>
    <property type="project" value="TreeGrafter"/>
</dbReference>
<feature type="region of interest" description="Disordered" evidence="1">
    <location>
        <begin position="200"/>
        <end position="257"/>
    </location>
</feature>
<dbReference type="RefSeq" id="WP_057666054.1">
    <property type="nucleotide sequence ID" value="NZ_LDJH01000013.1"/>
</dbReference>
<dbReference type="PATRIC" id="fig|266128.3.peg.693"/>
<keyword evidence="2" id="KW-1133">Transmembrane helix</keyword>
<protein>
    <recommendedName>
        <fullName evidence="3">Restriction endonuclease type IV Mrr domain-containing protein</fullName>
    </recommendedName>
</protein>
<dbReference type="Pfam" id="PF04471">
    <property type="entry name" value="Mrr_cat"/>
    <property type="match status" value="1"/>
</dbReference>
<keyword evidence="2" id="KW-0472">Membrane</keyword>
<proteinExistence type="predicted"/>
<keyword evidence="5" id="KW-1185">Reference proteome</keyword>
<reference evidence="4 5" key="1">
    <citation type="submission" date="2015-05" db="EMBL/GenBank/DDBJ databases">
        <title>Genome sequencing and analysis of members of genus Stenotrophomonas.</title>
        <authorList>
            <person name="Patil P.P."/>
            <person name="Midha S."/>
            <person name="Patil P.B."/>
        </authorList>
    </citation>
    <scope>NUCLEOTIDE SEQUENCE [LARGE SCALE GENOMIC DNA]</scope>
    <source>
        <strain evidence="4 5">DSM 17805</strain>
    </source>
</reference>
<feature type="transmembrane region" description="Helical" evidence="2">
    <location>
        <begin position="178"/>
        <end position="196"/>
    </location>
</feature>
<sequence length="343" mass="37407">MLSWLIALVLAIGCFALITAWLWLPARSRIERERGLADLADMHWRDFVHIIRRALIEKRGLSDIATNEQSPGEHSADWLMLENGQPCLISCKHGLSYRIGEAAVIELGTKIRLAGASSGLLVTQGSVAREGRELATRHRIDIIDGPQLWPLVRPYVPSELENAAADHAKRASIRRTGIAALGCLTLGLVIGLGLLGHSEQPPSRSPQVAVNSQPASPAQPRLATGPAAGDAQQEAPDKTAAQQHSPPSLVDGIDTSVEDPGPELLRRYQQQVSRLLAGTEGLHSAIWMTQTTLIVDRAVDEVQAMALICPVLKRYPSLRTVRVQLNPRIGVQEPVRWRQCSTI</sequence>
<dbReference type="EMBL" id="LDJH01000013">
    <property type="protein sequence ID" value="KRG57961.1"/>
    <property type="molecule type" value="Genomic_DNA"/>
</dbReference>
<evidence type="ECO:0000313" key="5">
    <source>
        <dbReference type="Proteomes" id="UP000051254"/>
    </source>
</evidence>